<feature type="region of interest" description="Disordered" evidence="2">
    <location>
        <begin position="363"/>
        <end position="383"/>
    </location>
</feature>
<gene>
    <name evidence="4" type="ORF">NLI96_g12531</name>
</gene>
<sequence length="383" mass="42694">MTKLCVDGDYVLRNNRFAYFDEEDDDLVPIVSAPVQTRAQAKHQEEKTKGKGKEKATRIEEVNDSDMEASGSRGRPPVHPINTEKGWIEAQKEKRRDRAEARQEEQQQQNKGKVAVRYTSEIQDSVSINKIQDAILGTRVTLTLRDVIGMSSELQKRLSSITKTRREVRAEEGNAGVVEVDAVDVSDPKSSYTVQLTYDSSKDNLVDIIERYSSAIGFGTPKFYAMATGVVEGYFGATKVTFLVDSGSELNLISRTAYLNSNADLDEDGTKWSLKGVNGKVTRLMGCCKNAPIEISGKFFNHHFFVTPAEPGEAYDGILGQPWLQWFAARIDYERGSGDMDLTIWPGGKKDGPNIIVRLTGSRKPRAQPHLVPPKEPPQMQDF</sequence>
<dbReference type="InterPro" id="IPR021109">
    <property type="entry name" value="Peptidase_aspartic_dom_sf"/>
</dbReference>
<dbReference type="GO" id="GO:0006508">
    <property type="term" value="P:proteolysis"/>
    <property type="evidence" value="ECO:0007669"/>
    <property type="project" value="InterPro"/>
</dbReference>
<feature type="compositionally biased region" description="Basic and acidic residues" evidence="2">
    <location>
        <begin position="42"/>
        <end position="61"/>
    </location>
</feature>
<dbReference type="Gene3D" id="2.40.70.10">
    <property type="entry name" value="Acid Proteases"/>
    <property type="match status" value="1"/>
</dbReference>
<organism evidence="4 5">
    <name type="scientific">Meripilus lineatus</name>
    <dbReference type="NCBI Taxonomy" id="2056292"/>
    <lineage>
        <taxon>Eukaryota</taxon>
        <taxon>Fungi</taxon>
        <taxon>Dikarya</taxon>
        <taxon>Basidiomycota</taxon>
        <taxon>Agaricomycotina</taxon>
        <taxon>Agaricomycetes</taxon>
        <taxon>Polyporales</taxon>
        <taxon>Meripilaceae</taxon>
        <taxon>Meripilus</taxon>
    </lineage>
</organism>
<dbReference type="Proteomes" id="UP001212997">
    <property type="component" value="Unassembled WGS sequence"/>
</dbReference>
<dbReference type="InterPro" id="IPR025165">
    <property type="entry name" value="DUF4100"/>
</dbReference>
<name>A0AAD5YCB7_9APHY</name>
<proteinExistence type="predicted"/>
<feature type="domain" description="DUF4100" evidence="3">
    <location>
        <begin position="3"/>
        <end position="170"/>
    </location>
</feature>
<dbReference type="PROSITE" id="PS00141">
    <property type="entry name" value="ASP_PROTEASE"/>
    <property type="match status" value="1"/>
</dbReference>
<evidence type="ECO:0000313" key="4">
    <source>
        <dbReference type="EMBL" id="KAJ3474305.1"/>
    </source>
</evidence>
<evidence type="ECO:0000256" key="1">
    <source>
        <dbReference type="ARBA" id="ARBA00022750"/>
    </source>
</evidence>
<keyword evidence="1" id="KW-0064">Aspartyl protease</keyword>
<reference evidence="4" key="1">
    <citation type="submission" date="2022-07" db="EMBL/GenBank/DDBJ databases">
        <title>Genome Sequence of Physisporinus lineatus.</title>
        <authorList>
            <person name="Buettner E."/>
        </authorList>
    </citation>
    <scope>NUCLEOTIDE SEQUENCE</scope>
    <source>
        <strain evidence="4">VT162</strain>
    </source>
</reference>
<dbReference type="EMBL" id="JANAWD010001095">
    <property type="protein sequence ID" value="KAJ3474305.1"/>
    <property type="molecule type" value="Genomic_DNA"/>
</dbReference>
<feature type="compositionally biased region" description="Basic and acidic residues" evidence="2">
    <location>
        <begin position="86"/>
        <end position="105"/>
    </location>
</feature>
<evidence type="ECO:0000313" key="5">
    <source>
        <dbReference type="Proteomes" id="UP001212997"/>
    </source>
</evidence>
<dbReference type="CDD" id="cd00303">
    <property type="entry name" value="retropepsin_like"/>
    <property type="match status" value="1"/>
</dbReference>
<dbReference type="Pfam" id="PF13352">
    <property type="entry name" value="DUF4100"/>
    <property type="match status" value="1"/>
</dbReference>
<feature type="region of interest" description="Disordered" evidence="2">
    <location>
        <begin position="37"/>
        <end position="114"/>
    </location>
</feature>
<keyword evidence="1" id="KW-0378">Hydrolase</keyword>
<dbReference type="SUPFAM" id="SSF50630">
    <property type="entry name" value="Acid proteases"/>
    <property type="match status" value="1"/>
</dbReference>
<dbReference type="GO" id="GO:0004190">
    <property type="term" value="F:aspartic-type endopeptidase activity"/>
    <property type="evidence" value="ECO:0007669"/>
    <property type="project" value="UniProtKB-KW"/>
</dbReference>
<evidence type="ECO:0000259" key="3">
    <source>
        <dbReference type="Pfam" id="PF13352"/>
    </source>
</evidence>
<comment type="caution">
    <text evidence="4">The sequence shown here is derived from an EMBL/GenBank/DDBJ whole genome shotgun (WGS) entry which is preliminary data.</text>
</comment>
<keyword evidence="1" id="KW-0645">Protease</keyword>
<accession>A0AAD5YCB7</accession>
<dbReference type="AlphaFoldDB" id="A0AAD5YCB7"/>
<evidence type="ECO:0000256" key="2">
    <source>
        <dbReference type="SAM" id="MobiDB-lite"/>
    </source>
</evidence>
<keyword evidence="5" id="KW-1185">Reference proteome</keyword>
<dbReference type="InterPro" id="IPR001969">
    <property type="entry name" value="Aspartic_peptidase_AS"/>
</dbReference>
<protein>
    <recommendedName>
        <fullName evidence="3">DUF4100 domain-containing protein</fullName>
    </recommendedName>
</protein>